<dbReference type="EMBL" id="JAAGLU010000001">
    <property type="protein sequence ID" value="NEC84555.1"/>
    <property type="molecule type" value="Genomic_DNA"/>
</dbReference>
<name>A0A6B3BJ50_9ACTN</name>
<dbReference type="InterPro" id="IPR009075">
    <property type="entry name" value="AcylCo_DH/oxidase_C"/>
</dbReference>
<dbReference type="SUPFAM" id="SSF56645">
    <property type="entry name" value="Acyl-CoA dehydrogenase NM domain-like"/>
    <property type="match status" value="1"/>
</dbReference>
<comment type="cofactor">
    <cofactor evidence="1 5">
        <name>FAD</name>
        <dbReference type="ChEBI" id="CHEBI:57692"/>
    </cofactor>
</comment>
<dbReference type="InterPro" id="IPR013786">
    <property type="entry name" value="AcylCoA_DH/ox_N"/>
</dbReference>
<dbReference type="InterPro" id="IPR036250">
    <property type="entry name" value="AcylCo_DH-like_C"/>
</dbReference>
<dbReference type="GO" id="GO:0003995">
    <property type="term" value="F:acyl-CoA dehydrogenase activity"/>
    <property type="evidence" value="ECO:0007669"/>
    <property type="project" value="TreeGrafter"/>
</dbReference>
<evidence type="ECO:0000259" key="8">
    <source>
        <dbReference type="Pfam" id="PF02771"/>
    </source>
</evidence>
<dbReference type="CDD" id="cd00567">
    <property type="entry name" value="ACAD"/>
    <property type="match status" value="1"/>
</dbReference>
<dbReference type="Pfam" id="PF02771">
    <property type="entry name" value="Acyl-CoA_dh_N"/>
    <property type="match status" value="1"/>
</dbReference>
<evidence type="ECO:0000259" key="7">
    <source>
        <dbReference type="Pfam" id="PF02770"/>
    </source>
</evidence>
<evidence type="ECO:0000256" key="2">
    <source>
        <dbReference type="ARBA" id="ARBA00009347"/>
    </source>
</evidence>
<dbReference type="PANTHER" id="PTHR43884:SF19">
    <property type="entry name" value="ACYL-COA DEHYDROGENASE FADE4-RELATED"/>
    <property type="match status" value="1"/>
</dbReference>
<comment type="similarity">
    <text evidence="2 5">Belongs to the acyl-CoA dehydrogenase family.</text>
</comment>
<evidence type="ECO:0000256" key="5">
    <source>
        <dbReference type="RuleBase" id="RU362125"/>
    </source>
</evidence>
<gene>
    <name evidence="9" type="ORF">G3I71_01435</name>
</gene>
<keyword evidence="3 5" id="KW-0285">Flavoprotein</keyword>
<dbReference type="Gene3D" id="1.10.540.10">
    <property type="entry name" value="Acyl-CoA dehydrogenase/oxidase, N-terminal domain"/>
    <property type="match status" value="1"/>
</dbReference>
<dbReference type="InterPro" id="IPR009100">
    <property type="entry name" value="AcylCoA_DH/oxidase_NM_dom_sf"/>
</dbReference>
<organism evidence="9">
    <name type="scientific">Streptomyces sp. SID12501</name>
    <dbReference type="NCBI Taxonomy" id="2706042"/>
    <lineage>
        <taxon>Bacteria</taxon>
        <taxon>Bacillati</taxon>
        <taxon>Actinomycetota</taxon>
        <taxon>Actinomycetes</taxon>
        <taxon>Kitasatosporales</taxon>
        <taxon>Streptomycetaceae</taxon>
        <taxon>Streptomyces</taxon>
    </lineage>
</organism>
<feature type="domain" description="Acyl-CoA dehydrogenase/oxidase C-terminal" evidence="6">
    <location>
        <begin position="208"/>
        <end position="358"/>
    </location>
</feature>
<dbReference type="SUPFAM" id="SSF47203">
    <property type="entry name" value="Acyl-CoA dehydrogenase C-terminal domain-like"/>
    <property type="match status" value="1"/>
</dbReference>
<dbReference type="GO" id="GO:0050660">
    <property type="term" value="F:flavin adenine dinucleotide binding"/>
    <property type="evidence" value="ECO:0007669"/>
    <property type="project" value="InterPro"/>
</dbReference>
<feature type="domain" description="Acyl-CoA dehydrogenase/oxidase N-terminal" evidence="8">
    <location>
        <begin position="6"/>
        <end position="94"/>
    </location>
</feature>
<dbReference type="PANTHER" id="PTHR43884">
    <property type="entry name" value="ACYL-COA DEHYDROGENASE"/>
    <property type="match status" value="1"/>
</dbReference>
<evidence type="ECO:0000256" key="3">
    <source>
        <dbReference type="ARBA" id="ARBA00022630"/>
    </source>
</evidence>
<protein>
    <submittedName>
        <fullName evidence="9">Acyl-CoA dehydrogenase</fullName>
    </submittedName>
</protein>
<keyword evidence="5" id="KW-0560">Oxidoreductase</keyword>
<evidence type="ECO:0000259" key="6">
    <source>
        <dbReference type="Pfam" id="PF00441"/>
    </source>
</evidence>
<dbReference type="InterPro" id="IPR046373">
    <property type="entry name" value="Acyl-CoA_Oxase/DH_mid-dom_sf"/>
</dbReference>
<evidence type="ECO:0000256" key="4">
    <source>
        <dbReference type="ARBA" id="ARBA00022827"/>
    </source>
</evidence>
<keyword evidence="4 5" id="KW-0274">FAD</keyword>
<dbReference type="GO" id="GO:0005886">
    <property type="term" value="C:plasma membrane"/>
    <property type="evidence" value="ECO:0007669"/>
    <property type="project" value="TreeGrafter"/>
</dbReference>
<proteinExistence type="inferred from homology"/>
<dbReference type="AlphaFoldDB" id="A0A6B3BJ50"/>
<evidence type="ECO:0000313" key="9">
    <source>
        <dbReference type="EMBL" id="NEC84555.1"/>
    </source>
</evidence>
<dbReference type="InterPro" id="IPR006091">
    <property type="entry name" value="Acyl-CoA_Oxase/DH_mid-dom"/>
</dbReference>
<evidence type="ECO:0000256" key="1">
    <source>
        <dbReference type="ARBA" id="ARBA00001974"/>
    </source>
</evidence>
<dbReference type="Gene3D" id="2.40.110.10">
    <property type="entry name" value="Butyryl-CoA Dehydrogenase, subunit A, domain 2"/>
    <property type="match status" value="1"/>
</dbReference>
<comment type="caution">
    <text evidence="9">The sequence shown here is derived from an EMBL/GenBank/DDBJ whole genome shotgun (WGS) entry which is preliminary data.</text>
</comment>
<accession>A0A6B3BJ50</accession>
<feature type="domain" description="Acyl-CoA oxidase/dehydrogenase middle" evidence="7">
    <location>
        <begin position="99"/>
        <end position="196"/>
    </location>
</feature>
<dbReference type="InterPro" id="IPR037069">
    <property type="entry name" value="AcylCoA_DH/ox_N_sf"/>
</dbReference>
<sequence>MPYARVLEYDEREDYPYEFVNLLQRWGALDYSLPRAQGGKAGDVEIGFNLMRLIARRDPTTATAFIITSLSFMPAWVAGTDEQKRAMVDSIRRGNRYAWGLSERRHGSDLLANEMTAEKTDGGYLLTGEKWLIGNGRVADGLSVHARTDPRGGPGGYSVFVLDKRQTPAGTVDELPRERMHGLRGLDMSGFRLDRVFVPDSALLGREGQGLEIALKTSQTARALISGIALSAVDTGLRVTLDFTEGRTVFGRTVSDVPYSRRQLVECFADLMVADAVSLGAVRALQVVPEQTSVWSSVVKYFVPTLLERTFAQLNVVLGARFYLRDHPHYAIHQKMLRDLPVANFADGNTVVNLKNIALQLDGLLATAATADRTLREEAGERAAVLYGIDRELPLYRPWDQELYSRGRDDALLAAPASLVRLRRLAGEAKRDERDRLTRAADTAEQLLAGADSLRERLTSLKASLGRECGQSAELFDLAKEYCLLHAAAACVHTYVHSAAALDDPLPSGALLLLQLERISRHLRPHEAVTDAGVVDDVMRVLRHLHRENRLFSYWQFPLADRGDLPAAGL</sequence>
<dbReference type="Pfam" id="PF02770">
    <property type="entry name" value="Acyl-CoA_dh_M"/>
    <property type="match status" value="1"/>
</dbReference>
<dbReference type="Pfam" id="PF00441">
    <property type="entry name" value="Acyl-CoA_dh_1"/>
    <property type="match status" value="1"/>
</dbReference>
<dbReference type="Gene3D" id="1.20.140.10">
    <property type="entry name" value="Butyryl-CoA Dehydrogenase, subunit A, domain 3"/>
    <property type="match status" value="1"/>
</dbReference>
<reference evidence="9" key="1">
    <citation type="submission" date="2020-01" db="EMBL/GenBank/DDBJ databases">
        <title>Insect and environment-associated Actinomycetes.</title>
        <authorList>
            <person name="Currrie C."/>
            <person name="Chevrette M."/>
            <person name="Carlson C."/>
            <person name="Stubbendieck R."/>
            <person name="Wendt-Pienkowski E."/>
        </authorList>
    </citation>
    <scope>NUCLEOTIDE SEQUENCE</scope>
    <source>
        <strain evidence="9">SID12501</strain>
    </source>
</reference>